<evidence type="ECO:0000256" key="1">
    <source>
        <dbReference type="SAM" id="SignalP"/>
    </source>
</evidence>
<sequence length="503" mass="54731">MKLYYLALVLSSLFTETFADVNIIDTVDPGSVSCDDAYLNDANSLGADRWTAAGAEIAFKLATANWALDEASDNPSRLSFSEYIANLYNARDLMVCENMGDGPCQTTMLCSDTSQPAGYLILNSFVAIHVLQNNIYSGLQDAMNEMQNKMTTFQDIFSPAAEPKSNGWLTDLLSVAQFVVGLGSAFAWNIAFKSASIAANPNTYGFLQESVNGAISLGFTVGKSHIPTASDLQNDLTTAMGLIFESWIDSQFAFLHELFSGSSDGMLTLESLMQDGLALDMTRDLDLQDMSNQAQKLIFSQMLPLAWDQSTVEIHDIPSDKMYPMILMVPDDCVTSGDNLNWVVDADKSDQMSVCYGGHTFFVGFPTFTGLSSDDNPERLRLWALPGGENDELNGSNWGGLTLEDIVISAFEGYKLNGYKNGYTATSYDGTADQASLMMEDGVRTPGFVSMPICTEGRVYTEATTYFLSKLADDISIGEDDTVYTYPCGDGGLTSDEMASFGF</sequence>
<keyword evidence="3" id="KW-1185">Reference proteome</keyword>
<evidence type="ECO:0000313" key="3">
    <source>
        <dbReference type="Proteomes" id="UP000717696"/>
    </source>
</evidence>
<dbReference type="AlphaFoldDB" id="A0A9P9ER55"/>
<dbReference type="EMBL" id="JAGMUU010000011">
    <property type="protein sequence ID" value="KAH7142612.1"/>
    <property type="molecule type" value="Genomic_DNA"/>
</dbReference>
<evidence type="ECO:0000313" key="2">
    <source>
        <dbReference type="EMBL" id="KAH7142612.1"/>
    </source>
</evidence>
<comment type="caution">
    <text evidence="2">The sequence shown here is derived from an EMBL/GenBank/DDBJ whole genome shotgun (WGS) entry which is preliminary data.</text>
</comment>
<reference evidence="2" key="1">
    <citation type="journal article" date="2021" name="Nat. Commun.">
        <title>Genetic determinants of endophytism in the Arabidopsis root mycobiome.</title>
        <authorList>
            <person name="Mesny F."/>
            <person name="Miyauchi S."/>
            <person name="Thiergart T."/>
            <person name="Pickel B."/>
            <person name="Atanasova L."/>
            <person name="Karlsson M."/>
            <person name="Huettel B."/>
            <person name="Barry K.W."/>
            <person name="Haridas S."/>
            <person name="Chen C."/>
            <person name="Bauer D."/>
            <person name="Andreopoulos W."/>
            <person name="Pangilinan J."/>
            <person name="LaButti K."/>
            <person name="Riley R."/>
            <person name="Lipzen A."/>
            <person name="Clum A."/>
            <person name="Drula E."/>
            <person name="Henrissat B."/>
            <person name="Kohler A."/>
            <person name="Grigoriev I.V."/>
            <person name="Martin F.M."/>
            <person name="Hacquard S."/>
        </authorList>
    </citation>
    <scope>NUCLEOTIDE SEQUENCE</scope>
    <source>
        <strain evidence="2">MPI-CAGE-AT-0021</strain>
    </source>
</reference>
<gene>
    <name evidence="2" type="ORF">B0J13DRAFT_526069</name>
</gene>
<organism evidence="2 3">
    <name type="scientific">Dactylonectria estremocensis</name>
    <dbReference type="NCBI Taxonomy" id="1079267"/>
    <lineage>
        <taxon>Eukaryota</taxon>
        <taxon>Fungi</taxon>
        <taxon>Dikarya</taxon>
        <taxon>Ascomycota</taxon>
        <taxon>Pezizomycotina</taxon>
        <taxon>Sordariomycetes</taxon>
        <taxon>Hypocreomycetidae</taxon>
        <taxon>Hypocreales</taxon>
        <taxon>Nectriaceae</taxon>
        <taxon>Dactylonectria</taxon>
    </lineage>
</organism>
<dbReference type="OrthoDB" id="3257981at2759"/>
<dbReference type="Proteomes" id="UP000717696">
    <property type="component" value="Unassembled WGS sequence"/>
</dbReference>
<protein>
    <submittedName>
        <fullName evidence="2">Uncharacterized protein</fullName>
    </submittedName>
</protein>
<accession>A0A9P9ER55</accession>
<name>A0A9P9ER55_9HYPO</name>
<proteinExistence type="predicted"/>
<feature type="signal peptide" evidence="1">
    <location>
        <begin position="1"/>
        <end position="19"/>
    </location>
</feature>
<keyword evidence="1" id="KW-0732">Signal</keyword>
<feature type="chain" id="PRO_5040144409" evidence="1">
    <location>
        <begin position="20"/>
        <end position="503"/>
    </location>
</feature>